<gene>
    <name evidence="2" type="ORF">AJ78_01626</name>
</gene>
<evidence type="ECO:0000256" key="1">
    <source>
        <dbReference type="SAM" id="MobiDB-lite"/>
    </source>
</evidence>
<proteinExistence type="predicted"/>
<protein>
    <recommendedName>
        <fullName evidence="4">Myb-like domain-containing protein</fullName>
    </recommendedName>
</protein>
<dbReference type="Pfam" id="PF13921">
    <property type="entry name" value="Myb_DNA-bind_6"/>
    <property type="match status" value="1"/>
</dbReference>
<keyword evidence="3" id="KW-1185">Reference proteome</keyword>
<reference evidence="2 3" key="1">
    <citation type="submission" date="2015-07" db="EMBL/GenBank/DDBJ databases">
        <title>Emmonsia species relationships and genome sequence.</title>
        <authorList>
            <consortium name="The Broad Institute Genomics Platform"/>
            <person name="Cuomo C.A."/>
            <person name="Munoz J.F."/>
            <person name="Imamovic A."/>
            <person name="Priest M.E."/>
            <person name="Young S."/>
            <person name="Clay O.K."/>
            <person name="McEwen J.G."/>
        </authorList>
    </citation>
    <scope>NUCLEOTIDE SEQUENCE [LARGE SCALE GENOMIC DNA]</scope>
    <source>
        <strain evidence="2 3">UAMH 9510</strain>
    </source>
</reference>
<dbReference type="EMBL" id="LGRN01000038">
    <property type="protein sequence ID" value="OJD18313.1"/>
    <property type="molecule type" value="Genomic_DNA"/>
</dbReference>
<comment type="caution">
    <text evidence="2">The sequence shown here is derived from an EMBL/GenBank/DDBJ whole genome shotgun (WGS) entry which is preliminary data.</text>
</comment>
<dbReference type="AlphaFoldDB" id="A0A1J9PPF7"/>
<accession>A0A1J9PPF7</accession>
<feature type="compositionally biased region" description="Basic and acidic residues" evidence="1">
    <location>
        <begin position="124"/>
        <end position="134"/>
    </location>
</feature>
<evidence type="ECO:0008006" key="4">
    <source>
        <dbReference type="Google" id="ProtNLM"/>
    </source>
</evidence>
<dbReference type="STRING" id="1447872.A0A1J9PPF7"/>
<dbReference type="OrthoDB" id="4187552at2759"/>
<organism evidence="2 3">
    <name type="scientific">Emergomyces pasteurianus Ep9510</name>
    <dbReference type="NCBI Taxonomy" id="1447872"/>
    <lineage>
        <taxon>Eukaryota</taxon>
        <taxon>Fungi</taxon>
        <taxon>Dikarya</taxon>
        <taxon>Ascomycota</taxon>
        <taxon>Pezizomycotina</taxon>
        <taxon>Eurotiomycetes</taxon>
        <taxon>Eurotiomycetidae</taxon>
        <taxon>Onygenales</taxon>
        <taxon>Ajellomycetaceae</taxon>
        <taxon>Emergomyces</taxon>
    </lineage>
</organism>
<name>A0A1J9PPF7_9EURO</name>
<sequence>MPGFAAINTIEHDETTMNFEDTSDAETNDDVLKNIKEDIEDAENGKVVNGDGEKGKANGKTSVTPRKRGRKSAAGKANGADDNEDESPTKKQRTPAKGGKGGASGEKGKAGSRPMPTSYENASPEDRMLLRMKDDENKPWAEIRQAWEVMTGEKVGGSTLSGRYGRIKANFVVFTPEDEERLLRFKKEIEDKFENEKWHSVSKAIGTAGGKTYPPAAVQKRFKELNKNMSKMAIKQEENDVENSS</sequence>
<evidence type="ECO:0000313" key="2">
    <source>
        <dbReference type="EMBL" id="OJD18313.1"/>
    </source>
</evidence>
<dbReference type="VEuPathDB" id="FungiDB:AJ78_01626"/>
<feature type="region of interest" description="Disordered" evidence="1">
    <location>
        <begin position="1"/>
        <end position="134"/>
    </location>
</feature>
<dbReference type="Proteomes" id="UP000182235">
    <property type="component" value="Unassembled WGS sequence"/>
</dbReference>
<evidence type="ECO:0000313" key="3">
    <source>
        <dbReference type="Proteomes" id="UP000182235"/>
    </source>
</evidence>